<protein>
    <submittedName>
        <fullName evidence="3">Glyoxylase-like metal-dependent hydrolase (Beta-lactamase superfamily II)</fullName>
    </submittedName>
</protein>
<dbReference type="InterPro" id="IPR050855">
    <property type="entry name" value="NDM-1-like"/>
</dbReference>
<dbReference type="RefSeq" id="WP_183963650.1">
    <property type="nucleotide sequence ID" value="NZ_BAABEW010000016.1"/>
</dbReference>
<dbReference type="Pfam" id="PF00753">
    <property type="entry name" value="Lactamase_B"/>
    <property type="match status" value="1"/>
</dbReference>
<dbReference type="InterPro" id="IPR001279">
    <property type="entry name" value="Metallo-B-lactamas"/>
</dbReference>
<dbReference type="Proteomes" id="UP000532440">
    <property type="component" value="Unassembled WGS sequence"/>
</dbReference>
<sequence length="305" mass="34106">MNAILQPPQLQRADFGRVSVHFGQKNGKYPDGNQVIVRGSDTLAAFDTPIVSNYIGPEFDATELVLMGHVHEDHMAGLHRLPKAQVHVHELDLAAARSWDGLAAHYGTPEARRAEMLAKFQREFFYAPRPDAVGYVDGAVWELGRSRVRAFHMPGHTAGHNVLLVEPEGVAFIGDIDLSGFGPYYGDASSCLADFRRTLARLPEIPAKVWVTSHHRGAYTDRALFLRDLAAFAAKIDEREQRLLRFLAESPKTLEQLVRCRLLYPADYQELWVDDAERRSISQHLEELLAAGAVREDDGGVFRLA</sequence>
<dbReference type="Gene3D" id="3.60.15.10">
    <property type="entry name" value="Ribonuclease Z/Hydroxyacylglutathione hydrolase-like"/>
    <property type="match status" value="1"/>
</dbReference>
<evidence type="ECO:0000259" key="2">
    <source>
        <dbReference type="SMART" id="SM00849"/>
    </source>
</evidence>
<keyword evidence="3" id="KW-0378">Hydrolase</keyword>
<dbReference type="GO" id="GO:0016787">
    <property type="term" value="F:hydrolase activity"/>
    <property type="evidence" value="ECO:0007669"/>
    <property type="project" value="UniProtKB-KW"/>
</dbReference>
<name>A0A7W8HE22_9BURK</name>
<dbReference type="EMBL" id="JACHGB010000001">
    <property type="protein sequence ID" value="MBB5270349.1"/>
    <property type="molecule type" value="Genomic_DNA"/>
</dbReference>
<dbReference type="PANTHER" id="PTHR42951:SF4">
    <property type="entry name" value="ACYL-COENZYME A THIOESTERASE MBLAC2"/>
    <property type="match status" value="1"/>
</dbReference>
<organism evidence="3 4">
    <name type="scientific">Quisquiliibacterium transsilvanicum</name>
    <dbReference type="NCBI Taxonomy" id="1549638"/>
    <lineage>
        <taxon>Bacteria</taxon>
        <taxon>Pseudomonadati</taxon>
        <taxon>Pseudomonadota</taxon>
        <taxon>Betaproteobacteria</taxon>
        <taxon>Burkholderiales</taxon>
        <taxon>Burkholderiaceae</taxon>
        <taxon>Quisquiliibacterium</taxon>
    </lineage>
</organism>
<reference evidence="3 4" key="1">
    <citation type="submission" date="2020-08" db="EMBL/GenBank/DDBJ databases">
        <title>Genomic Encyclopedia of Type Strains, Phase IV (KMG-IV): sequencing the most valuable type-strain genomes for metagenomic binning, comparative biology and taxonomic classification.</title>
        <authorList>
            <person name="Goeker M."/>
        </authorList>
    </citation>
    <scope>NUCLEOTIDE SEQUENCE [LARGE SCALE GENOMIC DNA]</scope>
    <source>
        <strain evidence="3 4">DSM 29781</strain>
    </source>
</reference>
<dbReference type="GO" id="GO:0017001">
    <property type="term" value="P:antibiotic catabolic process"/>
    <property type="evidence" value="ECO:0007669"/>
    <property type="project" value="UniProtKB-ARBA"/>
</dbReference>
<gene>
    <name evidence="3" type="ORF">HNQ70_000333</name>
</gene>
<dbReference type="SUPFAM" id="SSF56281">
    <property type="entry name" value="Metallo-hydrolase/oxidoreductase"/>
    <property type="match status" value="1"/>
</dbReference>
<comment type="caution">
    <text evidence="3">The sequence shown here is derived from an EMBL/GenBank/DDBJ whole genome shotgun (WGS) entry which is preliminary data.</text>
</comment>
<feature type="domain" description="Metallo-beta-lactamase" evidence="2">
    <location>
        <begin position="31"/>
        <end position="214"/>
    </location>
</feature>
<evidence type="ECO:0000256" key="1">
    <source>
        <dbReference type="ARBA" id="ARBA00005250"/>
    </source>
</evidence>
<accession>A0A7W8HE22</accession>
<evidence type="ECO:0000313" key="3">
    <source>
        <dbReference type="EMBL" id="MBB5270349.1"/>
    </source>
</evidence>
<dbReference type="PANTHER" id="PTHR42951">
    <property type="entry name" value="METALLO-BETA-LACTAMASE DOMAIN-CONTAINING"/>
    <property type="match status" value="1"/>
</dbReference>
<dbReference type="SMART" id="SM00849">
    <property type="entry name" value="Lactamase_B"/>
    <property type="match status" value="1"/>
</dbReference>
<dbReference type="InterPro" id="IPR036866">
    <property type="entry name" value="RibonucZ/Hydroxyglut_hydro"/>
</dbReference>
<evidence type="ECO:0000313" key="4">
    <source>
        <dbReference type="Proteomes" id="UP000532440"/>
    </source>
</evidence>
<proteinExistence type="inferred from homology"/>
<dbReference type="AlphaFoldDB" id="A0A7W8HE22"/>
<keyword evidence="4" id="KW-1185">Reference proteome</keyword>
<comment type="similarity">
    <text evidence="1">Belongs to the metallo-beta-lactamase superfamily. Class-B beta-lactamase family.</text>
</comment>